<dbReference type="EMBL" id="CAADJA010000002">
    <property type="protein sequence ID" value="VFS49858.1"/>
    <property type="molecule type" value="Genomic_DNA"/>
</dbReference>
<name>A0A484ZPD5_9GAMM</name>
<evidence type="ECO:0000313" key="1">
    <source>
        <dbReference type="EMBL" id="VFS49858.1"/>
    </source>
</evidence>
<sequence length="34" mass="3644">MGQLIPFILFAFVASITPGPTNVLILSQSARHGF</sequence>
<dbReference type="AlphaFoldDB" id="A0A484ZPD5"/>
<evidence type="ECO:0000313" key="2">
    <source>
        <dbReference type="Proteomes" id="UP000373449"/>
    </source>
</evidence>
<evidence type="ECO:0008006" key="3">
    <source>
        <dbReference type="Google" id="ProtNLM"/>
    </source>
</evidence>
<proteinExistence type="predicted"/>
<accession>A0A484ZPD5</accession>
<organism evidence="1 2">
    <name type="scientific">Budvicia aquatica</name>
    <dbReference type="NCBI Taxonomy" id="82979"/>
    <lineage>
        <taxon>Bacteria</taxon>
        <taxon>Pseudomonadati</taxon>
        <taxon>Pseudomonadota</taxon>
        <taxon>Gammaproteobacteria</taxon>
        <taxon>Enterobacterales</taxon>
        <taxon>Budviciaceae</taxon>
        <taxon>Budvicia</taxon>
    </lineage>
</organism>
<dbReference type="Proteomes" id="UP000373449">
    <property type="component" value="Unassembled WGS sequence"/>
</dbReference>
<reference evidence="1 2" key="1">
    <citation type="submission" date="2019-03" db="EMBL/GenBank/DDBJ databases">
        <authorList>
            <consortium name="Pathogen Informatics"/>
        </authorList>
    </citation>
    <scope>NUCLEOTIDE SEQUENCE [LARGE SCALE GENOMIC DNA]</scope>
    <source>
        <strain evidence="1 2">NCTC12282</strain>
    </source>
</reference>
<gene>
    <name evidence="1" type="ORF">NCTC12282_04214</name>
</gene>
<protein>
    <recommendedName>
        <fullName evidence="3">Lysine transporter LysE</fullName>
    </recommendedName>
</protein>